<protein>
    <submittedName>
        <fullName evidence="1">Uncharacterized protein</fullName>
    </submittedName>
</protein>
<keyword evidence="2" id="KW-1185">Reference proteome</keyword>
<dbReference type="KEGG" id="agl:PYTT_0191"/>
<dbReference type="EMBL" id="LT629973">
    <property type="protein sequence ID" value="SEH71693.1"/>
    <property type="molecule type" value="Genomic_DNA"/>
</dbReference>
<evidence type="ECO:0000313" key="1">
    <source>
        <dbReference type="EMBL" id="SEH71693.1"/>
    </source>
</evidence>
<accession>A0A1H6KII3</accession>
<gene>
    <name evidence="1" type="ORF">PYTT_0191</name>
</gene>
<organism evidence="1 2">
    <name type="scientific">Akkermansia glycaniphila</name>
    <dbReference type="NCBI Taxonomy" id="1679444"/>
    <lineage>
        <taxon>Bacteria</taxon>
        <taxon>Pseudomonadati</taxon>
        <taxon>Verrucomicrobiota</taxon>
        <taxon>Verrucomicrobiia</taxon>
        <taxon>Verrucomicrobiales</taxon>
        <taxon>Akkermansiaceae</taxon>
        <taxon>Akkermansia</taxon>
    </lineage>
</organism>
<proteinExistence type="predicted"/>
<name>A0A1H6KII3_9BACT</name>
<dbReference type="Proteomes" id="UP000176204">
    <property type="component" value="Chromosome I"/>
</dbReference>
<reference evidence="2" key="1">
    <citation type="submission" date="2016-09" db="EMBL/GenBank/DDBJ databases">
        <authorList>
            <person name="Koehorst J."/>
        </authorList>
    </citation>
    <scope>NUCLEOTIDE SEQUENCE [LARGE SCALE GENOMIC DNA]</scope>
</reference>
<dbReference type="AlphaFoldDB" id="A0A1H6KII3"/>
<dbReference type="RefSeq" id="WP_141675676.1">
    <property type="nucleotide sequence ID" value="NZ_LT629973.1"/>
</dbReference>
<sequence length="96" mass="10694">MKKLIALQQGVNDLLEDIKDKASADAAAESLVKSKQEMKAIVDGMPKELTEEENVHVEQVYTPRVDELAAEYAKLVAELKTKNFYDSEALTKALNQ</sequence>
<evidence type="ECO:0000313" key="2">
    <source>
        <dbReference type="Proteomes" id="UP000176204"/>
    </source>
</evidence>